<dbReference type="GO" id="GO:0046872">
    <property type="term" value="F:metal ion binding"/>
    <property type="evidence" value="ECO:0007669"/>
    <property type="project" value="UniProtKB-KW"/>
</dbReference>
<dbReference type="STRING" id="1168034.FH5T_13865"/>
<evidence type="ECO:0000256" key="3">
    <source>
        <dbReference type="ARBA" id="ARBA00022801"/>
    </source>
</evidence>
<comment type="cofactor">
    <cofactor evidence="1">
        <name>Zn(2+)</name>
        <dbReference type="ChEBI" id="CHEBI:29105"/>
    </cofactor>
</comment>
<reference evidence="6 8" key="1">
    <citation type="submission" date="2014-03" db="EMBL/GenBank/DDBJ databases">
        <title>Complete genome sequence of a deeply braunched marine Bacteroidia bacterium Draconibacterium orientale type strain FH5T.</title>
        <authorList>
            <person name="Li X."/>
            <person name="Wang X."/>
            <person name="Xie Z."/>
            <person name="Du Z."/>
            <person name="Chen G."/>
        </authorList>
    </citation>
    <scope>NUCLEOTIDE SEQUENCE [LARGE SCALE GENOMIC DNA]</scope>
    <source>
        <strain evidence="6 8">FH5</strain>
    </source>
</reference>
<dbReference type="RefSeq" id="WP_038559592.1">
    <property type="nucleotide sequence ID" value="NZ_FOHT01000024.1"/>
</dbReference>
<dbReference type="InterPro" id="IPR003785">
    <property type="entry name" value="Creatininase/forma_Hydrolase"/>
</dbReference>
<dbReference type="AlphaFoldDB" id="X5DH10"/>
<dbReference type="PANTHER" id="PTHR35005:SF1">
    <property type="entry name" value="2-AMINO-5-FORMYLAMINO-6-RIBOSYLAMINOPYRIMIDIN-4(3H)-ONE 5'-MONOPHOSPHATE DEFORMYLASE"/>
    <property type="match status" value="1"/>
</dbReference>
<dbReference type="OrthoDB" id="9801445at2"/>
<dbReference type="EMBL" id="CP007451">
    <property type="protein sequence ID" value="AHW60349.1"/>
    <property type="molecule type" value="Genomic_DNA"/>
</dbReference>
<sequence>MSKQTYNLAASCWADVKDETYDVAILPWGAIEPHNYHLPYATDVYESDAVALESARLAWEEGARSVVLPAVPWGVNTGQLDLKLCLNMMPSTQMLILKDMVENLMRHGIKKLIIVNSHGGNIFTPMIRELSVTHPEVFICTIDWWKAFNAEAYFAEPGDHAGELETSVMMHIQPDLVLPIEIAGDGASKTFKTEGLKKRWAWAQREWTSITESTGVGNPKQASAEKGEQFYKDVTKKIAKFIAELSSADLNDMYE</sequence>
<accession>X5DH10</accession>
<dbReference type="Proteomes" id="UP000023772">
    <property type="component" value="Chromosome"/>
</dbReference>
<dbReference type="KEGG" id="dori:FH5T_13865"/>
<dbReference type="GO" id="GO:0009231">
    <property type="term" value="P:riboflavin biosynthetic process"/>
    <property type="evidence" value="ECO:0007669"/>
    <property type="project" value="TreeGrafter"/>
</dbReference>
<comment type="similarity">
    <text evidence="5">Belongs to the creatininase superfamily.</text>
</comment>
<dbReference type="eggNOG" id="COG1402">
    <property type="taxonomic scope" value="Bacteria"/>
</dbReference>
<evidence type="ECO:0000313" key="8">
    <source>
        <dbReference type="Proteomes" id="UP000023772"/>
    </source>
</evidence>
<dbReference type="SUPFAM" id="SSF102215">
    <property type="entry name" value="Creatininase"/>
    <property type="match status" value="1"/>
</dbReference>
<evidence type="ECO:0000256" key="4">
    <source>
        <dbReference type="ARBA" id="ARBA00022833"/>
    </source>
</evidence>
<protein>
    <submittedName>
        <fullName evidence="6">Amidase</fullName>
    </submittedName>
    <submittedName>
        <fullName evidence="7">Creatinine amidohydrolase</fullName>
    </submittedName>
</protein>
<dbReference type="GO" id="GO:0016811">
    <property type="term" value="F:hydrolase activity, acting on carbon-nitrogen (but not peptide) bonds, in linear amides"/>
    <property type="evidence" value="ECO:0007669"/>
    <property type="project" value="TreeGrafter"/>
</dbReference>
<keyword evidence="4" id="KW-0862">Zinc</keyword>
<evidence type="ECO:0000313" key="7">
    <source>
        <dbReference type="EMBL" id="SET82360.1"/>
    </source>
</evidence>
<evidence type="ECO:0000256" key="5">
    <source>
        <dbReference type="ARBA" id="ARBA00024029"/>
    </source>
</evidence>
<dbReference type="Pfam" id="PF02633">
    <property type="entry name" value="Creatininase"/>
    <property type="match status" value="1"/>
</dbReference>
<keyword evidence="3 7" id="KW-0378">Hydrolase</keyword>
<dbReference type="EMBL" id="FOHT01000024">
    <property type="protein sequence ID" value="SET82360.1"/>
    <property type="molecule type" value="Genomic_DNA"/>
</dbReference>
<dbReference type="InterPro" id="IPR024087">
    <property type="entry name" value="Creatininase-like_sf"/>
</dbReference>
<dbReference type="HOGENOM" id="CLU_055029_3_1_10"/>
<evidence type="ECO:0000256" key="2">
    <source>
        <dbReference type="ARBA" id="ARBA00022723"/>
    </source>
</evidence>
<keyword evidence="2" id="KW-0479">Metal-binding</keyword>
<evidence type="ECO:0000313" key="6">
    <source>
        <dbReference type="EMBL" id="AHW60349.1"/>
    </source>
</evidence>
<evidence type="ECO:0000256" key="1">
    <source>
        <dbReference type="ARBA" id="ARBA00001947"/>
    </source>
</evidence>
<keyword evidence="8" id="KW-1185">Reference proteome</keyword>
<dbReference type="Gene3D" id="3.40.50.10310">
    <property type="entry name" value="Creatininase"/>
    <property type="match status" value="1"/>
</dbReference>
<organism evidence="7 9">
    <name type="scientific">Draconibacterium orientale</name>
    <dbReference type="NCBI Taxonomy" id="1168034"/>
    <lineage>
        <taxon>Bacteria</taxon>
        <taxon>Pseudomonadati</taxon>
        <taxon>Bacteroidota</taxon>
        <taxon>Bacteroidia</taxon>
        <taxon>Marinilabiliales</taxon>
        <taxon>Prolixibacteraceae</taxon>
        <taxon>Draconibacterium</taxon>
    </lineage>
</organism>
<reference evidence="7 9" key="2">
    <citation type="submission" date="2016-10" db="EMBL/GenBank/DDBJ databases">
        <authorList>
            <person name="de Groot N.N."/>
        </authorList>
    </citation>
    <scope>NUCLEOTIDE SEQUENCE [LARGE SCALE GENOMIC DNA]</scope>
    <source>
        <strain evidence="7 9">DSM 25947</strain>
    </source>
</reference>
<dbReference type="PANTHER" id="PTHR35005">
    <property type="entry name" value="3-DEHYDRO-SCYLLO-INOSOSE HYDROLASE"/>
    <property type="match status" value="1"/>
</dbReference>
<name>X5DH10_9BACT</name>
<gene>
    <name evidence="6" type="ORF">FH5T_13865</name>
    <name evidence="7" type="ORF">SAMN05444285_12477</name>
</gene>
<dbReference type="Proteomes" id="UP000181981">
    <property type="component" value="Unassembled WGS sequence"/>
</dbReference>
<proteinExistence type="inferred from homology"/>
<evidence type="ECO:0000313" key="9">
    <source>
        <dbReference type="Proteomes" id="UP000181981"/>
    </source>
</evidence>